<keyword evidence="5" id="KW-1133">Transmembrane helix</keyword>
<dbReference type="InterPro" id="IPR051701">
    <property type="entry name" value="Mito_OM_Translocase_MSP1"/>
</dbReference>
<dbReference type="GO" id="GO:0016887">
    <property type="term" value="F:ATP hydrolysis activity"/>
    <property type="evidence" value="ECO:0007669"/>
    <property type="project" value="InterPro"/>
</dbReference>
<reference evidence="7 8" key="2">
    <citation type="journal article" date="2017" name="Genome Biol.">
        <title>New reference genome sequences of hot pepper reveal the massive evolution of plant disease-resistance genes by retroduplication.</title>
        <authorList>
            <person name="Kim S."/>
            <person name="Park J."/>
            <person name="Yeom S.I."/>
            <person name="Kim Y.M."/>
            <person name="Seo E."/>
            <person name="Kim K.T."/>
            <person name="Kim M.S."/>
            <person name="Lee J.M."/>
            <person name="Cheong K."/>
            <person name="Shin H.S."/>
            <person name="Kim S.B."/>
            <person name="Han K."/>
            <person name="Lee J."/>
            <person name="Park M."/>
            <person name="Lee H.A."/>
            <person name="Lee H.Y."/>
            <person name="Lee Y."/>
            <person name="Oh S."/>
            <person name="Lee J.H."/>
            <person name="Choi E."/>
            <person name="Choi E."/>
            <person name="Lee S.E."/>
            <person name="Jeon J."/>
            <person name="Kim H."/>
            <person name="Choi G."/>
            <person name="Song H."/>
            <person name="Lee J."/>
            <person name="Lee S.C."/>
            <person name="Kwon J.K."/>
            <person name="Lee H.Y."/>
            <person name="Koo N."/>
            <person name="Hong Y."/>
            <person name="Kim R.W."/>
            <person name="Kang W.H."/>
            <person name="Huh J.H."/>
            <person name="Kang B.C."/>
            <person name="Yang T.J."/>
            <person name="Lee Y.H."/>
            <person name="Bennetzen J.L."/>
            <person name="Choi D."/>
        </authorList>
    </citation>
    <scope>NUCLEOTIDE SEQUENCE [LARGE SCALE GENOMIC DNA]</scope>
    <source>
        <strain evidence="8">cv. CM334</strain>
    </source>
</reference>
<keyword evidence="3" id="KW-0496">Mitochondrion</keyword>
<evidence type="ECO:0000256" key="4">
    <source>
        <dbReference type="ARBA" id="ARBA00022840"/>
    </source>
</evidence>
<dbReference type="InterPro" id="IPR003593">
    <property type="entry name" value="AAA+_ATPase"/>
</dbReference>
<dbReference type="PANTHER" id="PTHR45644">
    <property type="entry name" value="AAA ATPASE, PUTATIVE (AFU_ORTHOLOGUE AFUA_2G12920)-RELATED-RELATED"/>
    <property type="match status" value="1"/>
</dbReference>
<keyword evidence="5" id="KW-0812">Transmembrane</keyword>
<reference evidence="7 8" key="1">
    <citation type="journal article" date="2014" name="Nat. Genet.">
        <title>Genome sequence of the hot pepper provides insights into the evolution of pungency in Capsicum species.</title>
        <authorList>
            <person name="Kim S."/>
            <person name="Park M."/>
            <person name="Yeom S.I."/>
            <person name="Kim Y.M."/>
            <person name="Lee J.M."/>
            <person name="Lee H.A."/>
            <person name="Seo E."/>
            <person name="Choi J."/>
            <person name="Cheong K."/>
            <person name="Kim K.T."/>
            <person name="Jung K."/>
            <person name="Lee G.W."/>
            <person name="Oh S.K."/>
            <person name="Bae C."/>
            <person name="Kim S.B."/>
            <person name="Lee H.Y."/>
            <person name="Kim S.Y."/>
            <person name="Kim M.S."/>
            <person name="Kang B.C."/>
            <person name="Jo Y.D."/>
            <person name="Yang H.B."/>
            <person name="Jeong H.J."/>
            <person name="Kang W.H."/>
            <person name="Kwon J.K."/>
            <person name="Shin C."/>
            <person name="Lim J.Y."/>
            <person name="Park J.H."/>
            <person name="Huh J.H."/>
            <person name="Kim J.S."/>
            <person name="Kim B.D."/>
            <person name="Cohen O."/>
            <person name="Paran I."/>
            <person name="Suh M.C."/>
            <person name="Lee S.B."/>
            <person name="Kim Y.K."/>
            <person name="Shin Y."/>
            <person name="Noh S.J."/>
            <person name="Park J."/>
            <person name="Seo Y.S."/>
            <person name="Kwon S.Y."/>
            <person name="Kim H.A."/>
            <person name="Park J.M."/>
            <person name="Kim H.J."/>
            <person name="Choi S.B."/>
            <person name="Bosland P.W."/>
            <person name="Reeves G."/>
            <person name="Jo S.H."/>
            <person name="Lee B.W."/>
            <person name="Cho H.T."/>
            <person name="Choi H.S."/>
            <person name="Lee M.S."/>
            <person name="Yu Y."/>
            <person name="Do Choi Y."/>
            <person name="Park B.S."/>
            <person name="van Deynze A."/>
            <person name="Ashrafi H."/>
            <person name="Hill T."/>
            <person name="Kim W.T."/>
            <person name="Pai H.S."/>
            <person name="Ahn H.K."/>
            <person name="Yeam I."/>
            <person name="Giovannoni J.J."/>
            <person name="Rose J.K."/>
            <person name="Sorensen I."/>
            <person name="Lee S.J."/>
            <person name="Kim R.W."/>
            <person name="Choi I.Y."/>
            <person name="Choi B.S."/>
            <person name="Lim J.S."/>
            <person name="Lee Y.H."/>
            <person name="Choi D."/>
        </authorList>
    </citation>
    <scope>NUCLEOTIDE SEQUENCE [LARGE SCALE GENOMIC DNA]</scope>
    <source>
        <strain evidence="8">cv. CM334</strain>
    </source>
</reference>
<dbReference type="STRING" id="4072.A0A2G2ZCX3"/>
<proteinExistence type="predicted"/>
<keyword evidence="2" id="KW-0547">Nucleotide-binding</keyword>
<dbReference type="EMBL" id="AYRZ02000006">
    <property type="protein sequence ID" value="PHT79761.1"/>
    <property type="molecule type" value="Genomic_DNA"/>
</dbReference>
<feature type="transmembrane region" description="Helical" evidence="5">
    <location>
        <begin position="312"/>
        <end position="335"/>
    </location>
</feature>
<evidence type="ECO:0000256" key="5">
    <source>
        <dbReference type="SAM" id="Phobius"/>
    </source>
</evidence>
<gene>
    <name evidence="7" type="ORF">T459_17813</name>
</gene>
<keyword evidence="4" id="KW-0067">ATP-binding</keyword>
<keyword evidence="8" id="KW-1185">Reference proteome</keyword>
<evidence type="ECO:0000256" key="3">
    <source>
        <dbReference type="ARBA" id="ARBA00022787"/>
    </source>
</evidence>
<dbReference type="SUPFAM" id="SSF52540">
    <property type="entry name" value="P-loop containing nucleoside triphosphate hydrolases"/>
    <property type="match status" value="1"/>
</dbReference>
<dbReference type="SMART" id="SM00382">
    <property type="entry name" value="AAA"/>
    <property type="match status" value="1"/>
</dbReference>
<dbReference type="AlphaFoldDB" id="A0A2G2ZCX3"/>
<evidence type="ECO:0000313" key="8">
    <source>
        <dbReference type="Proteomes" id="UP000222542"/>
    </source>
</evidence>
<evidence type="ECO:0000256" key="1">
    <source>
        <dbReference type="ARBA" id="ARBA00004572"/>
    </source>
</evidence>
<dbReference type="GO" id="GO:0005524">
    <property type="term" value="F:ATP binding"/>
    <property type="evidence" value="ECO:0007669"/>
    <property type="project" value="UniProtKB-KW"/>
</dbReference>
<evidence type="ECO:0000259" key="6">
    <source>
        <dbReference type="SMART" id="SM00382"/>
    </source>
</evidence>
<dbReference type="Proteomes" id="UP000222542">
    <property type="component" value="Unassembled WGS sequence"/>
</dbReference>
<name>A0A2G2ZCX3_CAPAN</name>
<accession>A0A2G2ZCX3</accession>
<dbReference type="InterPro" id="IPR003959">
    <property type="entry name" value="ATPase_AAA_core"/>
</dbReference>
<dbReference type="PANTHER" id="PTHR45644:SF39">
    <property type="entry name" value="AAA-TYPE ATPASE FAMILY PROTEIN-RELATED"/>
    <property type="match status" value="1"/>
</dbReference>
<dbReference type="Gene3D" id="3.40.50.300">
    <property type="entry name" value="P-loop containing nucleotide triphosphate hydrolases"/>
    <property type="match status" value="2"/>
</dbReference>
<dbReference type="Pfam" id="PF17862">
    <property type="entry name" value="AAA_lid_3"/>
    <property type="match status" value="1"/>
</dbReference>
<dbReference type="InterPro" id="IPR041569">
    <property type="entry name" value="AAA_lid_3"/>
</dbReference>
<sequence length="459" mass="50940">MFVIFKIPSLDGVTEYVDSDFAGDHDKRRSLTEYITITKAFKEVIWLKGLFGELRKDLQITTVFCDNQSAIFLTKDQMFHERTKHIDIRYHFVSEIIGRGSEIYQEILVKVLAHFYGAKLLIFDSEAFRLSVKDAEQREGSEASSSLTANDSISSLAGPSKNTIFMTSVDCPLGPAFGTRGMIVLSFKDSRSAKVGVQFDKPIPRGINLGGLCEDAHGFFCKGCNQRNSVSYSMYKSWLQKIPDNIVIIGSHIHSDDHKEEPCKGILLFGPPGTGKTMLAKAVATEAGANFINISMSSISSMMKYASLDVSMFLSSFMLLNSILFLIPLVSCLFMRLSQATNRPFDLDEAVIRRLPSRLMVNLPDAPNRTKVLKVIFAKEDLAQDVDLESVASMTDGYSGSELKNLCATAAYRSIRDILEKEKKAAASADGRSPLALSSSADLRSLNMEEFRYSHQQVS</sequence>
<protein>
    <recommendedName>
        <fullName evidence="6">AAA+ ATPase domain-containing protein</fullName>
    </recommendedName>
</protein>
<dbReference type="Gene3D" id="1.10.8.60">
    <property type="match status" value="1"/>
</dbReference>
<comment type="subcellular location">
    <subcellularLocation>
        <location evidence="1">Mitochondrion outer membrane</location>
        <topology evidence="1">Single-pass membrane protein</topology>
    </subcellularLocation>
</comment>
<dbReference type="Pfam" id="PF00004">
    <property type="entry name" value="AAA"/>
    <property type="match status" value="1"/>
</dbReference>
<dbReference type="InterPro" id="IPR027417">
    <property type="entry name" value="P-loop_NTPase"/>
</dbReference>
<dbReference type="GO" id="GO:0005741">
    <property type="term" value="C:mitochondrial outer membrane"/>
    <property type="evidence" value="ECO:0000318"/>
    <property type="project" value="GO_Central"/>
</dbReference>
<comment type="caution">
    <text evidence="7">The sequence shown here is derived from an EMBL/GenBank/DDBJ whole genome shotgun (WGS) entry which is preliminary data.</text>
</comment>
<evidence type="ECO:0000256" key="2">
    <source>
        <dbReference type="ARBA" id="ARBA00022741"/>
    </source>
</evidence>
<evidence type="ECO:0000313" key="7">
    <source>
        <dbReference type="EMBL" id="PHT79761.1"/>
    </source>
</evidence>
<keyword evidence="5" id="KW-0472">Membrane</keyword>
<feature type="domain" description="AAA+ ATPase" evidence="6">
    <location>
        <begin position="262"/>
        <end position="365"/>
    </location>
</feature>
<dbReference type="CDD" id="cd09272">
    <property type="entry name" value="RNase_HI_RT_Ty1"/>
    <property type="match status" value="1"/>
</dbReference>
<organism evidence="7 8">
    <name type="scientific">Capsicum annuum</name>
    <name type="common">Capsicum pepper</name>
    <dbReference type="NCBI Taxonomy" id="4072"/>
    <lineage>
        <taxon>Eukaryota</taxon>
        <taxon>Viridiplantae</taxon>
        <taxon>Streptophyta</taxon>
        <taxon>Embryophyta</taxon>
        <taxon>Tracheophyta</taxon>
        <taxon>Spermatophyta</taxon>
        <taxon>Magnoliopsida</taxon>
        <taxon>eudicotyledons</taxon>
        <taxon>Gunneridae</taxon>
        <taxon>Pentapetalae</taxon>
        <taxon>asterids</taxon>
        <taxon>lamiids</taxon>
        <taxon>Solanales</taxon>
        <taxon>Solanaceae</taxon>
        <taxon>Solanoideae</taxon>
        <taxon>Capsiceae</taxon>
        <taxon>Capsicum</taxon>
    </lineage>
</organism>
<dbReference type="Gramene" id="PHT79761">
    <property type="protein sequence ID" value="PHT79761"/>
    <property type="gene ID" value="T459_17813"/>
</dbReference>
<keyword evidence="3" id="KW-1000">Mitochondrion outer membrane</keyword>